<dbReference type="CDD" id="cd06267">
    <property type="entry name" value="PBP1_LacI_sugar_binding-like"/>
    <property type="match status" value="1"/>
</dbReference>
<dbReference type="GO" id="GO:0003700">
    <property type="term" value="F:DNA-binding transcription factor activity"/>
    <property type="evidence" value="ECO:0007669"/>
    <property type="project" value="TreeGrafter"/>
</dbReference>
<sequence>MPTIKDVAKLAGVSISTASLAFNHPSRVAEETRSRILDAAKRLQYRPNGAARDLRTRRTQTVAVLLHDLSGPFYSELVQGVQVEADRCHYNVIISHSNRQDAVNRLLYENRVDGAILLDPNVSDQIVLDLADQHFPIAALDRDLMHDCLVSIAADHEGGAYEATRYLLSAGYQDILFLAGPKNSLDSQLRFRGYQRALVDAHLSPPEFPVAHGDFTEAGGMRETEKIVRQGRLPEAIFAANDEMALGVLQVLRDHQIVVPNDIGIMGFDDIRIAQYVTPPLSTVHQPMYELGLQAMHQLLCLLSGDPVQPRIVLSTSLILRGTCPTLSEH</sequence>
<protein>
    <submittedName>
        <fullName evidence="5">LacI family transcriptional regulator</fullName>
    </submittedName>
</protein>
<comment type="caution">
    <text evidence="5">The sequence shown here is derived from an EMBL/GenBank/DDBJ whole genome shotgun (WGS) entry which is preliminary data.</text>
</comment>
<dbReference type="GO" id="GO:0000976">
    <property type="term" value="F:transcription cis-regulatory region binding"/>
    <property type="evidence" value="ECO:0007669"/>
    <property type="project" value="TreeGrafter"/>
</dbReference>
<keyword evidence="1" id="KW-0805">Transcription regulation</keyword>
<evidence type="ECO:0000313" key="5">
    <source>
        <dbReference type="EMBL" id="PSR33784.1"/>
    </source>
</evidence>
<dbReference type="InterPro" id="IPR010982">
    <property type="entry name" value="Lambda_DNA-bd_dom_sf"/>
</dbReference>
<dbReference type="PROSITE" id="PS50932">
    <property type="entry name" value="HTH_LACI_2"/>
    <property type="match status" value="1"/>
</dbReference>
<dbReference type="EMBL" id="PXYW01000016">
    <property type="protein sequence ID" value="PSR33784.1"/>
    <property type="molecule type" value="Genomic_DNA"/>
</dbReference>
<evidence type="ECO:0000259" key="4">
    <source>
        <dbReference type="PROSITE" id="PS50932"/>
    </source>
</evidence>
<dbReference type="Pfam" id="PF00356">
    <property type="entry name" value="LacI"/>
    <property type="match status" value="1"/>
</dbReference>
<dbReference type="SMART" id="SM00354">
    <property type="entry name" value="HTH_LACI"/>
    <property type="match status" value="1"/>
</dbReference>
<dbReference type="InterPro" id="IPR046335">
    <property type="entry name" value="LacI/GalR-like_sensor"/>
</dbReference>
<name>A0A2T2XH06_9FIRM</name>
<dbReference type="InterPro" id="IPR000843">
    <property type="entry name" value="HTH_LacI"/>
</dbReference>
<dbReference type="Gene3D" id="3.40.50.2300">
    <property type="match status" value="2"/>
</dbReference>
<reference evidence="5 6" key="1">
    <citation type="journal article" date="2014" name="BMC Genomics">
        <title>Comparison of environmental and isolate Sulfobacillus genomes reveals diverse carbon, sulfur, nitrogen, and hydrogen metabolisms.</title>
        <authorList>
            <person name="Justice N.B."/>
            <person name="Norman A."/>
            <person name="Brown C.T."/>
            <person name="Singh A."/>
            <person name="Thomas B.C."/>
            <person name="Banfield J.F."/>
        </authorList>
    </citation>
    <scope>NUCLEOTIDE SEQUENCE [LARGE SCALE GENOMIC DNA]</scope>
    <source>
        <strain evidence="5">AMDSBA4</strain>
    </source>
</reference>
<organism evidence="5 6">
    <name type="scientific">Sulfobacillus benefaciens</name>
    <dbReference type="NCBI Taxonomy" id="453960"/>
    <lineage>
        <taxon>Bacteria</taxon>
        <taxon>Bacillati</taxon>
        <taxon>Bacillota</taxon>
        <taxon>Clostridia</taxon>
        <taxon>Eubacteriales</taxon>
        <taxon>Clostridiales Family XVII. Incertae Sedis</taxon>
        <taxon>Sulfobacillus</taxon>
    </lineage>
</organism>
<feature type="domain" description="HTH lacI-type" evidence="4">
    <location>
        <begin position="2"/>
        <end position="56"/>
    </location>
</feature>
<dbReference type="AlphaFoldDB" id="A0A2T2XH06"/>
<dbReference type="SUPFAM" id="SSF47413">
    <property type="entry name" value="lambda repressor-like DNA-binding domains"/>
    <property type="match status" value="1"/>
</dbReference>
<evidence type="ECO:0000256" key="2">
    <source>
        <dbReference type="ARBA" id="ARBA00023125"/>
    </source>
</evidence>
<dbReference type="PANTHER" id="PTHR30146">
    <property type="entry name" value="LACI-RELATED TRANSCRIPTIONAL REPRESSOR"/>
    <property type="match status" value="1"/>
</dbReference>
<dbReference type="SUPFAM" id="SSF53822">
    <property type="entry name" value="Periplasmic binding protein-like I"/>
    <property type="match status" value="1"/>
</dbReference>
<dbReference type="InterPro" id="IPR028082">
    <property type="entry name" value="Peripla_BP_I"/>
</dbReference>
<accession>A0A2T2XH06</accession>
<proteinExistence type="predicted"/>
<dbReference type="Gene3D" id="1.10.260.40">
    <property type="entry name" value="lambda repressor-like DNA-binding domains"/>
    <property type="match status" value="1"/>
</dbReference>
<evidence type="ECO:0000313" key="6">
    <source>
        <dbReference type="Proteomes" id="UP000242972"/>
    </source>
</evidence>
<keyword evidence="3" id="KW-0804">Transcription</keyword>
<dbReference type="PANTHER" id="PTHR30146:SF109">
    <property type="entry name" value="HTH-TYPE TRANSCRIPTIONAL REGULATOR GALS"/>
    <property type="match status" value="1"/>
</dbReference>
<evidence type="ECO:0000256" key="1">
    <source>
        <dbReference type="ARBA" id="ARBA00023015"/>
    </source>
</evidence>
<dbReference type="Pfam" id="PF13377">
    <property type="entry name" value="Peripla_BP_3"/>
    <property type="match status" value="1"/>
</dbReference>
<dbReference type="CDD" id="cd01392">
    <property type="entry name" value="HTH_LacI"/>
    <property type="match status" value="1"/>
</dbReference>
<keyword evidence="2" id="KW-0238">DNA-binding</keyword>
<evidence type="ECO:0000256" key="3">
    <source>
        <dbReference type="ARBA" id="ARBA00023163"/>
    </source>
</evidence>
<gene>
    <name evidence="5" type="ORF">C7B46_08020</name>
</gene>
<dbReference type="Proteomes" id="UP000242972">
    <property type="component" value="Unassembled WGS sequence"/>
</dbReference>